<dbReference type="AlphaFoldDB" id="A0A5M8QH48"/>
<keyword evidence="1" id="KW-0378">Hydrolase</keyword>
<dbReference type="OrthoDB" id="978882at2"/>
<sequence>MFGHLSSMGKRFCFLIFFLSGLLGVPRAIAQTSGHSIWVSGQVLREDTKAPIAGVSVYLKSSGQGLATNAQGAFRIQMASSDTLVFRALGFRQKEYVPSLRSVTELRINILLQEESVQLREVKVSPMSPEKVDRVLRNMKPRPAPPKPRMNVTVPRILIPPGPPAPPDIITSPLTFLYEQFSKEGRQRTRVSKLMEERERQKELERIMIRQDSVRQARLRYNRFFRDTTSFFDPRW</sequence>
<keyword evidence="1" id="KW-0121">Carboxypeptidase</keyword>
<dbReference type="InterPro" id="IPR008969">
    <property type="entry name" value="CarboxyPept-like_regulatory"/>
</dbReference>
<evidence type="ECO:0000313" key="2">
    <source>
        <dbReference type="Proteomes" id="UP000323866"/>
    </source>
</evidence>
<dbReference type="SUPFAM" id="SSF49464">
    <property type="entry name" value="Carboxypeptidase regulatory domain-like"/>
    <property type="match status" value="1"/>
</dbReference>
<name>A0A5M8QH48_9BACT</name>
<dbReference type="Pfam" id="PF13715">
    <property type="entry name" value="CarbopepD_reg_2"/>
    <property type="match status" value="1"/>
</dbReference>
<reference evidence="1 2" key="2">
    <citation type="submission" date="2019-09" db="EMBL/GenBank/DDBJ databases">
        <title>A bacterium isolated from glacier soil.</title>
        <authorList>
            <person name="Liu Q."/>
        </authorList>
    </citation>
    <scope>NUCLEOTIDE SEQUENCE [LARGE SCALE GENOMIC DNA]</scope>
    <source>
        <strain evidence="1 2">MDT1-10-3</strain>
    </source>
</reference>
<gene>
    <name evidence="1" type="ORF">FOE74_05300</name>
</gene>
<dbReference type="GO" id="GO:0004180">
    <property type="term" value="F:carboxypeptidase activity"/>
    <property type="evidence" value="ECO:0007669"/>
    <property type="project" value="UniProtKB-KW"/>
</dbReference>
<evidence type="ECO:0000313" key="1">
    <source>
        <dbReference type="EMBL" id="KAA6435369.1"/>
    </source>
</evidence>
<dbReference type="Proteomes" id="UP000323866">
    <property type="component" value="Unassembled WGS sequence"/>
</dbReference>
<dbReference type="EMBL" id="VKKZ01000019">
    <property type="protein sequence ID" value="KAA6435369.1"/>
    <property type="molecule type" value="Genomic_DNA"/>
</dbReference>
<comment type="caution">
    <text evidence="1">The sequence shown here is derived from an EMBL/GenBank/DDBJ whole genome shotgun (WGS) entry which is preliminary data.</text>
</comment>
<reference evidence="1 2" key="1">
    <citation type="submission" date="2019-07" db="EMBL/GenBank/DDBJ databases">
        <authorList>
            <person name="Qu J.-H."/>
        </authorList>
    </citation>
    <scope>NUCLEOTIDE SEQUENCE [LARGE SCALE GENOMIC DNA]</scope>
    <source>
        <strain evidence="1 2">MDT1-10-3</strain>
    </source>
</reference>
<proteinExistence type="predicted"/>
<organism evidence="1 2">
    <name type="scientific">Rufibacter glacialis</name>
    <dbReference type="NCBI Taxonomy" id="1259555"/>
    <lineage>
        <taxon>Bacteria</taxon>
        <taxon>Pseudomonadati</taxon>
        <taxon>Bacteroidota</taxon>
        <taxon>Cytophagia</taxon>
        <taxon>Cytophagales</taxon>
        <taxon>Hymenobacteraceae</taxon>
        <taxon>Rufibacter</taxon>
    </lineage>
</organism>
<dbReference type="Gene3D" id="2.60.40.1120">
    <property type="entry name" value="Carboxypeptidase-like, regulatory domain"/>
    <property type="match status" value="1"/>
</dbReference>
<keyword evidence="1" id="KW-0645">Protease</keyword>
<accession>A0A5M8QH48</accession>
<protein>
    <submittedName>
        <fullName evidence="1">Carboxypeptidase-like regulatory domain-containing protein</fullName>
    </submittedName>
</protein>